<feature type="transmembrane region" description="Helical" evidence="6">
    <location>
        <begin position="120"/>
        <end position="141"/>
    </location>
</feature>
<feature type="transmembrane region" description="Helical" evidence="6">
    <location>
        <begin position="366"/>
        <end position="384"/>
    </location>
</feature>
<keyword evidence="9" id="KW-1185">Reference proteome</keyword>
<protein>
    <recommendedName>
        <fullName evidence="7">Major facilitator superfamily (MFS) profile domain-containing protein</fullName>
    </recommendedName>
</protein>
<accession>A0AAD5YJG9</accession>
<proteinExistence type="predicted"/>
<feature type="region of interest" description="Disordered" evidence="5">
    <location>
        <begin position="513"/>
        <end position="539"/>
    </location>
</feature>
<dbReference type="Gene3D" id="1.20.1250.20">
    <property type="entry name" value="MFS general substrate transporter like domains"/>
    <property type="match status" value="2"/>
</dbReference>
<dbReference type="CDD" id="cd17316">
    <property type="entry name" value="MFS_SV2_like"/>
    <property type="match status" value="1"/>
</dbReference>
<dbReference type="PANTHER" id="PTHR23508">
    <property type="entry name" value="CARBOXYLIC ACID TRANSPORTER PROTEIN HOMOLOG"/>
    <property type="match status" value="1"/>
</dbReference>
<evidence type="ECO:0000259" key="7">
    <source>
        <dbReference type="PROSITE" id="PS50850"/>
    </source>
</evidence>
<comment type="subcellular location">
    <subcellularLocation>
        <location evidence="1">Membrane</location>
        <topology evidence="1">Multi-pass membrane protein</topology>
    </subcellularLocation>
</comment>
<keyword evidence="4 6" id="KW-0472">Membrane</keyword>
<feature type="region of interest" description="Disordered" evidence="5">
    <location>
        <begin position="1"/>
        <end position="39"/>
    </location>
</feature>
<feature type="transmembrane region" description="Helical" evidence="6">
    <location>
        <begin position="298"/>
        <end position="317"/>
    </location>
</feature>
<comment type="caution">
    <text evidence="8">The sequence shown here is derived from an EMBL/GenBank/DDBJ whole genome shotgun (WGS) entry which is preliminary data.</text>
</comment>
<evidence type="ECO:0000313" key="9">
    <source>
        <dbReference type="Proteomes" id="UP001212997"/>
    </source>
</evidence>
<evidence type="ECO:0000256" key="4">
    <source>
        <dbReference type="ARBA" id="ARBA00023136"/>
    </source>
</evidence>
<dbReference type="SUPFAM" id="SSF103473">
    <property type="entry name" value="MFS general substrate transporter"/>
    <property type="match status" value="1"/>
</dbReference>
<sequence>MSVQAPQLSHPHLFERHGTPFPLKLSIPTRPRETSGGSTSYLKSSANLLGFNGDISFLGKPSVPRLPHIAKGIDQELCGDLLNRPLCRWLAWTCDAIDFFSVSLSVTRLTKQFDRSTHDITTAITLTLLLRSAGALIFGVLSDRYGRKWPLIANLLLVAVLELGAGFVQTFNAFLGARSLFGIAMGGIWGLAASTALENLPVEARGLASGILQQGYAVGYLLAAVINLYLVPSVSAGWRALFWTAAGISAFAAFIRLLLPESEVFIRAKAAEKASGRTTEHKTKIFLAETWSMLKGHWLLCIYAVLLMTGFNFLSHGSQDLYPTYLQTSKGFSDHNATVATIIGNCGAIAGGALAGWVSQYIGRRLTIIIFVLLIGAFIPLWILPSSFSALAAGAFCIQFGVQGAWGVIPIQLAEMSPPAFRATFPGVAYQLGNMVSSASAQIEATGGENLRTTINGKDVPDYATVQGILIGVVAAFVVVVTIIGPENHGSHFEKHKTAFEVGGGHDEAVVEDSESVAAASSIRDEKEKRSVEEIKGVV</sequence>
<evidence type="ECO:0000313" key="8">
    <source>
        <dbReference type="EMBL" id="KAJ3485259.1"/>
    </source>
</evidence>
<feature type="transmembrane region" description="Helical" evidence="6">
    <location>
        <begin position="180"/>
        <end position="197"/>
    </location>
</feature>
<feature type="transmembrane region" description="Helical" evidence="6">
    <location>
        <begin position="240"/>
        <end position="259"/>
    </location>
</feature>
<dbReference type="GO" id="GO:0005886">
    <property type="term" value="C:plasma membrane"/>
    <property type="evidence" value="ECO:0007669"/>
    <property type="project" value="TreeGrafter"/>
</dbReference>
<dbReference type="FunFam" id="1.20.1250.20:FF:000340">
    <property type="entry name" value="MFS transporter, SHS family, lactate transporter"/>
    <property type="match status" value="1"/>
</dbReference>
<evidence type="ECO:0000256" key="2">
    <source>
        <dbReference type="ARBA" id="ARBA00022692"/>
    </source>
</evidence>
<organism evidence="8 9">
    <name type="scientific">Meripilus lineatus</name>
    <dbReference type="NCBI Taxonomy" id="2056292"/>
    <lineage>
        <taxon>Eukaryota</taxon>
        <taxon>Fungi</taxon>
        <taxon>Dikarya</taxon>
        <taxon>Basidiomycota</taxon>
        <taxon>Agaricomycotina</taxon>
        <taxon>Agaricomycetes</taxon>
        <taxon>Polyporales</taxon>
        <taxon>Meripilaceae</taxon>
        <taxon>Meripilus</taxon>
    </lineage>
</organism>
<dbReference type="InterPro" id="IPR036259">
    <property type="entry name" value="MFS_trans_sf"/>
</dbReference>
<dbReference type="Proteomes" id="UP001212997">
    <property type="component" value="Unassembled WGS sequence"/>
</dbReference>
<name>A0AAD5YJG9_9APHY</name>
<feature type="compositionally biased region" description="Basic and acidic residues" evidence="5">
    <location>
        <begin position="523"/>
        <end position="539"/>
    </location>
</feature>
<evidence type="ECO:0000256" key="3">
    <source>
        <dbReference type="ARBA" id="ARBA00022989"/>
    </source>
</evidence>
<evidence type="ECO:0000256" key="5">
    <source>
        <dbReference type="SAM" id="MobiDB-lite"/>
    </source>
</evidence>
<dbReference type="InterPro" id="IPR011701">
    <property type="entry name" value="MFS"/>
</dbReference>
<feature type="domain" description="Major facilitator superfamily (MFS) profile" evidence="7">
    <location>
        <begin position="84"/>
        <end position="489"/>
    </location>
</feature>
<dbReference type="PANTHER" id="PTHR23508:SF10">
    <property type="entry name" value="CARBOXYLIC ACID TRANSPORTER PROTEIN HOMOLOG"/>
    <property type="match status" value="1"/>
</dbReference>
<dbReference type="PROSITE" id="PS50850">
    <property type="entry name" value="MFS"/>
    <property type="match status" value="1"/>
</dbReference>
<dbReference type="GO" id="GO:0015355">
    <property type="term" value="F:secondary active monocarboxylate transmembrane transporter activity"/>
    <property type="evidence" value="ECO:0007669"/>
    <property type="project" value="TreeGrafter"/>
</dbReference>
<dbReference type="GO" id="GO:0035879">
    <property type="term" value="P:plasma membrane lactate transport"/>
    <property type="evidence" value="ECO:0007669"/>
    <property type="project" value="TreeGrafter"/>
</dbReference>
<evidence type="ECO:0000256" key="1">
    <source>
        <dbReference type="ARBA" id="ARBA00004141"/>
    </source>
</evidence>
<dbReference type="AlphaFoldDB" id="A0AAD5YJG9"/>
<feature type="transmembrane region" description="Helical" evidence="6">
    <location>
        <begin position="153"/>
        <end position="174"/>
    </location>
</feature>
<keyword evidence="2 6" id="KW-0812">Transmembrane</keyword>
<reference evidence="8" key="1">
    <citation type="submission" date="2022-07" db="EMBL/GenBank/DDBJ databases">
        <title>Genome Sequence of Physisporinus lineatus.</title>
        <authorList>
            <person name="Buettner E."/>
        </authorList>
    </citation>
    <scope>NUCLEOTIDE SEQUENCE</scope>
    <source>
        <strain evidence="8">VT162</strain>
    </source>
</reference>
<feature type="transmembrane region" description="Helical" evidence="6">
    <location>
        <begin position="217"/>
        <end position="234"/>
    </location>
</feature>
<feature type="transmembrane region" description="Helical" evidence="6">
    <location>
        <begin position="463"/>
        <end position="485"/>
    </location>
</feature>
<dbReference type="InterPro" id="IPR020846">
    <property type="entry name" value="MFS_dom"/>
</dbReference>
<keyword evidence="3 6" id="KW-1133">Transmembrane helix</keyword>
<dbReference type="Pfam" id="PF07690">
    <property type="entry name" value="MFS_1"/>
    <property type="match status" value="1"/>
</dbReference>
<gene>
    <name evidence="8" type="ORF">NLI96_g5089</name>
</gene>
<evidence type="ECO:0000256" key="6">
    <source>
        <dbReference type="SAM" id="Phobius"/>
    </source>
</evidence>
<dbReference type="EMBL" id="JANAWD010000159">
    <property type="protein sequence ID" value="KAJ3485259.1"/>
    <property type="molecule type" value="Genomic_DNA"/>
</dbReference>
<feature type="transmembrane region" description="Helical" evidence="6">
    <location>
        <begin position="337"/>
        <end position="359"/>
    </location>
</feature>